<dbReference type="InterPro" id="IPR052780">
    <property type="entry name" value="AAA_Catabolism_Regulators"/>
</dbReference>
<dbReference type="EMBL" id="VCHE01000126">
    <property type="protein sequence ID" value="KAB2570684.1"/>
    <property type="molecule type" value="Genomic_DNA"/>
</dbReference>
<sequence>MPDERPPYHPDPTGDDDDDTATTNAVARNVTNQPSSSSSSHPTEPNQTTINLNGKRPHNATSASNSNSTSAAAGPAGTTTATREFQRAYKACVPCRKRKARCEVAVPPDGGVPGPPCMRCKRALRECVFTEERAWKKQRLMEEEQRQRRRAGGGGAREGEGDDEDVGVGGGEDDGEAVPRRSSPPPRLVQREQRRQQQQQVGGGSASVAAAAAAAQQGDDGLADSMMRTVVASGNDALNLLFEAATREDAVAAAASSAREGGYSLDAGVPPGPVVGEGEPAMYATPGSNMSVSSGLLAPNSVQLSAASEEVLDLWKNCRFVRMGWFTAREAVTYVDLFFKNMSPLSPVLTDYYADHSKHYELVTKEPFLCFTILALSSRYHVLPGVGGASRGYFIHHRLWEHCQHLILRIMLGQEKGSTAKTRTVGSIEGLLLLAEWHPRALHFPPASDGWDSGLVAIEAHDEEEPSSPEANPSVSNRWLEDVIEPARRSDRMSWMLLGCGLSLAHELGIFEQEESTKRPSLHEEVLEAKRKAARNSRARKLLYVFVEQLASRIGCTSMIPQSLSHTVLGRSFAGEVFPGANHSEAFVSSWIELTKLVKSASDMLFPSTSFTKQLLRSGRYIGLLEHFQPLLSQWRGRYLDSQRLGDVLQDMLAIEYQFVRIFINSLGMQAVVERTLDEADDFSSSNDPAPNHHHHPIRPLSVDSTDYHFIQEVVDGSCEILRKVIKLADAQRLRFAPVRIYLHITASAIYLIKGLSLGVWNTKLPASLDVLDRGIQALRSGTLDDIHLASRFATLLEVHVARLRRSFVVSNRPPRLASRQPSAERTGPAASVAATTAAVAMTPALEQQHAQHSQQFGESELDMNALGESGGAGMPEDDWLALPFDPSMAPLGAGSGIQKFPGLDSGMLNFLWNLPS</sequence>
<comment type="caution">
    <text evidence="4">The sequence shown here is derived from an EMBL/GenBank/DDBJ whole genome shotgun (WGS) entry which is preliminary data.</text>
</comment>
<name>A0A5N5CZS5_9PEZI</name>
<dbReference type="SUPFAM" id="SSF57701">
    <property type="entry name" value="Zn2/Cys6 DNA-binding domain"/>
    <property type="match status" value="1"/>
</dbReference>
<proteinExistence type="predicted"/>
<dbReference type="GO" id="GO:0000981">
    <property type="term" value="F:DNA-binding transcription factor activity, RNA polymerase II-specific"/>
    <property type="evidence" value="ECO:0007669"/>
    <property type="project" value="InterPro"/>
</dbReference>
<dbReference type="CDD" id="cd12148">
    <property type="entry name" value="fungal_TF_MHR"/>
    <property type="match status" value="1"/>
</dbReference>
<dbReference type="GO" id="GO:0045944">
    <property type="term" value="P:positive regulation of transcription by RNA polymerase II"/>
    <property type="evidence" value="ECO:0007669"/>
    <property type="project" value="TreeGrafter"/>
</dbReference>
<organism evidence="4 5">
    <name type="scientific">Lasiodiplodia theobromae</name>
    <dbReference type="NCBI Taxonomy" id="45133"/>
    <lineage>
        <taxon>Eukaryota</taxon>
        <taxon>Fungi</taxon>
        <taxon>Dikarya</taxon>
        <taxon>Ascomycota</taxon>
        <taxon>Pezizomycotina</taxon>
        <taxon>Dothideomycetes</taxon>
        <taxon>Dothideomycetes incertae sedis</taxon>
        <taxon>Botryosphaeriales</taxon>
        <taxon>Botryosphaeriaceae</taxon>
        <taxon>Lasiodiplodia</taxon>
    </lineage>
</organism>
<keyword evidence="1" id="KW-0539">Nucleus</keyword>
<dbReference type="SMART" id="SM00066">
    <property type="entry name" value="GAL4"/>
    <property type="match status" value="1"/>
</dbReference>
<feature type="region of interest" description="Disordered" evidence="2">
    <location>
        <begin position="140"/>
        <end position="212"/>
    </location>
</feature>
<evidence type="ECO:0000256" key="1">
    <source>
        <dbReference type="ARBA" id="ARBA00023242"/>
    </source>
</evidence>
<dbReference type="GO" id="GO:0009074">
    <property type="term" value="P:aromatic amino acid family catabolic process"/>
    <property type="evidence" value="ECO:0007669"/>
    <property type="project" value="TreeGrafter"/>
</dbReference>
<evidence type="ECO:0000313" key="5">
    <source>
        <dbReference type="Proteomes" id="UP000325902"/>
    </source>
</evidence>
<evidence type="ECO:0000256" key="2">
    <source>
        <dbReference type="SAM" id="MobiDB-lite"/>
    </source>
</evidence>
<gene>
    <name evidence="4" type="ORF">DBV05_g10646</name>
</gene>
<feature type="domain" description="Zn(2)-C6 fungal-type" evidence="3">
    <location>
        <begin position="91"/>
        <end position="129"/>
    </location>
</feature>
<evidence type="ECO:0000259" key="3">
    <source>
        <dbReference type="PROSITE" id="PS50048"/>
    </source>
</evidence>
<evidence type="ECO:0000313" key="4">
    <source>
        <dbReference type="EMBL" id="KAB2570684.1"/>
    </source>
</evidence>
<feature type="compositionally biased region" description="Polar residues" evidence="2">
    <location>
        <begin position="41"/>
        <end position="52"/>
    </location>
</feature>
<dbReference type="PROSITE" id="PS50048">
    <property type="entry name" value="ZN2_CY6_FUNGAL_2"/>
    <property type="match status" value="1"/>
</dbReference>
<feature type="compositionally biased region" description="Acidic residues" evidence="2">
    <location>
        <begin position="160"/>
        <end position="176"/>
    </location>
</feature>
<dbReference type="InterPro" id="IPR036864">
    <property type="entry name" value="Zn2-C6_fun-type_DNA-bd_sf"/>
</dbReference>
<dbReference type="Proteomes" id="UP000325902">
    <property type="component" value="Unassembled WGS sequence"/>
</dbReference>
<dbReference type="CDD" id="cd00067">
    <property type="entry name" value="GAL4"/>
    <property type="match status" value="1"/>
</dbReference>
<accession>A0A5N5CZS5</accession>
<dbReference type="AlphaFoldDB" id="A0A5N5CZS5"/>
<dbReference type="OrthoDB" id="2262349at2759"/>
<reference evidence="4 5" key="1">
    <citation type="journal article" date="2019" name="Sci. Rep.">
        <title>A multi-omics analysis of the grapevine pathogen Lasiodiplodia theobromae reveals that temperature affects the expression of virulence- and pathogenicity-related genes.</title>
        <authorList>
            <person name="Felix C."/>
            <person name="Meneses R."/>
            <person name="Goncalves M.F.M."/>
            <person name="Tilleman L."/>
            <person name="Duarte A.S."/>
            <person name="Jorrin-Novo J.V."/>
            <person name="Van de Peer Y."/>
            <person name="Deforce D."/>
            <person name="Van Nieuwerburgh F."/>
            <person name="Esteves A.C."/>
            <person name="Alves A."/>
        </authorList>
    </citation>
    <scope>NUCLEOTIDE SEQUENCE [LARGE SCALE GENOMIC DNA]</scope>
    <source>
        <strain evidence="4 5">LA-SOL3</strain>
    </source>
</reference>
<keyword evidence="5" id="KW-1185">Reference proteome</keyword>
<feature type="compositionally biased region" description="Polar residues" evidence="2">
    <location>
        <begin position="24"/>
        <end position="34"/>
    </location>
</feature>
<dbReference type="PANTHER" id="PTHR31644">
    <property type="entry name" value="TRANSCRIPTIONAL ACTIVATOR ARO80-RELATED"/>
    <property type="match status" value="1"/>
</dbReference>
<feature type="compositionally biased region" description="Low complexity" evidence="2">
    <location>
        <begin position="59"/>
        <end position="81"/>
    </location>
</feature>
<dbReference type="GO" id="GO:0005634">
    <property type="term" value="C:nucleus"/>
    <property type="evidence" value="ECO:0007669"/>
    <property type="project" value="TreeGrafter"/>
</dbReference>
<dbReference type="PANTHER" id="PTHR31644:SF3">
    <property type="entry name" value="ZN(II)2CYS6 TRANSCRIPTION FACTOR (EUROFUNG)"/>
    <property type="match status" value="1"/>
</dbReference>
<dbReference type="Gene3D" id="4.10.240.10">
    <property type="entry name" value="Zn(2)-C6 fungal-type DNA-binding domain"/>
    <property type="match status" value="1"/>
</dbReference>
<dbReference type="GO" id="GO:0008270">
    <property type="term" value="F:zinc ion binding"/>
    <property type="evidence" value="ECO:0007669"/>
    <property type="project" value="InterPro"/>
</dbReference>
<protein>
    <recommendedName>
        <fullName evidence="3">Zn(2)-C6 fungal-type domain-containing protein</fullName>
    </recommendedName>
</protein>
<dbReference type="InterPro" id="IPR001138">
    <property type="entry name" value="Zn2Cys6_DnaBD"/>
</dbReference>
<feature type="compositionally biased region" description="Low complexity" evidence="2">
    <location>
        <begin position="196"/>
        <end position="212"/>
    </location>
</feature>
<feature type="region of interest" description="Disordered" evidence="2">
    <location>
        <begin position="1"/>
        <end position="81"/>
    </location>
</feature>